<dbReference type="Pfam" id="PF00232">
    <property type="entry name" value="Glyco_hydro_1"/>
    <property type="match status" value="1"/>
</dbReference>
<comment type="similarity">
    <text evidence="1 2">Belongs to the glycosyl hydrolase 1 family.</text>
</comment>
<gene>
    <name evidence="4" type="ORF">PanWU01x14_029760</name>
</gene>
<name>A0A2P5DVQ3_PARAD</name>
<feature type="signal peptide" evidence="3">
    <location>
        <begin position="1"/>
        <end position="34"/>
    </location>
</feature>
<evidence type="ECO:0000313" key="5">
    <source>
        <dbReference type="Proteomes" id="UP000237105"/>
    </source>
</evidence>
<dbReference type="Gene3D" id="3.20.20.80">
    <property type="entry name" value="Glycosidases"/>
    <property type="match status" value="1"/>
</dbReference>
<keyword evidence="4" id="KW-0378">Hydrolase</keyword>
<dbReference type="AlphaFoldDB" id="A0A2P5DVQ3"/>
<dbReference type="PANTHER" id="PTHR10353:SF154">
    <property type="entry name" value="BETA-GLUCOSIDASE 9-RELATED"/>
    <property type="match status" value="1"/>
</dbReference>
<sequence>MASSVPPQPSIKTPRTLLVISAVALLISCFHAKATDIPQGAGDKGGREPSIWDTYAAVPGKGAPGRCSLPPPFGPCPAGNSSTEPYILGHNFILAHATAAKLYKENYQAEQGGQIGIVVVGEFMEPLTDTEDDKAAAERYLDFLFGWHLEPLIFGDYPKSMREIVQERLPTFTEEEKKLIKGSLDFIGVNYYTSRYAYKADPVEPKHYLGDFLAKITTRSGYVYSYPIGLQKLLEFMKIKYENPTIYITENGIPEANMANRTVNEAVNDQFRIDFILRHLHYTNQAIKNGVNVKGYFYWSLFDNFEWALGYTVRYGLYYIDYNDNLKRIPRKSALWFPNFLNDTT</sequence>
<dbReference type="SUPFAM" id="SSF51445">
    <property type="entry name" value="(Trans)glycosidases"/>
    <property type="match status" value="1"/>
</dbReference>
<comment type="caution">
    <text evidence="4">The sequence shown here is derived from an EMBL/GenBank/DDBJ whole genome shotgun (WGS) entry which is preliminary data.</text>
</comment>
<dbReference type="GO" id="GO:0005975">
    <property type="term" value="P:carbohydrate metabolic process"/>
    <property type="evidence" value="ECO:0007669"/>
    <property type="project" value="InterPro"/>
</dbReference>
<feature type="chain" id="PRO_5015170042" evidence="3">
    <location>
        <begin position="35"/>
        <end position="345"/>
    </location>
</feature>
<dbReference type="InterPro" id="IPR001360">
    <property type="entry name" value="Glyco_hydro_1"/>
</dbReference>
<evidence type="ECO:0000256" key="2">
    <source>
        <dbReference type="RuleBase" id="RU003690"/>
    </source>
</evidence>
<reference evidence="5" key="1">
    <citation type="submission" date="2016-06" db="EMBL/GenBank/DDBJ databases">
        <title>Parallel loss of symbiosis genes in relatives of nitrogen-fixing non-legume Parasponia.</title>
        <authorList>
            <person name="Van Velzen R."/>
            <person name="Holmer R."/>
            <person name="Bu F."/>
            <person name="Rutten L."/>
            <person name="Van Zeijl A."/>
            <person name="Liu W."/>
            <person name="Santuari L."/>
            <person name="Cao Q."/>
            <person name="Sharma T."/>
            <person name="Shen D."/>
            <person name="Roswanjaya Y."/>
            <person name="Wardhani T."/>
            <person name="Kalhor M.S."/>
            <person name="Jansen J."/>
            <person name="Van den Hoogen J."/>
            <person name="Gungor B."/>
            <person name="Hartog M."/>
            <person name="Hontelez J."/>
            <person name="Verver J."/>
            <person name="Yang W.-C."/>
            <person name="Schijlen E."/>
            <person name="Repin R."/>
            <person name="Schilthuizen M."/>
            <person name="Schranz E."/>
            <person name="Heidstra R."/>
            <person name="Miyata K."/>
            <person name="Fedorova E."/>
            <person name="Kohlen W."/>
            <person name="Bisseling T."/>
            <person name="Smit S."/>
            <person name="Geurts R."/>
        </authorList>
    </citation>
    <scope>NUCLEOTIDE SEQUENCE [LARGE SCALE GENOMIC DNA]</scope>
    <source>
        <strain evidence="5">cv. WU1-14</strain>
    </source>
</reference>
<dbReference type="STRING" id="3476.A0A2P5DVQ3"/>
<dbReference type="PANTHER" id="PTHR10353">
    <property type="entry name" value="GLYCOSYL HYDROLASE"/>
    <property type="match status" value="1"/>
</dbReference>
<keyword evidence="5" id="KW-1185">Reference proteome</keyword>
<dbReference type="GO" id="GO:0008422">
    <property type="term" value="F:beta-glucosidase activity"/>
    <property type="evidence" value="ECO:0007669"/>
    <property type="project" value="TreeGrafter"/>
</dbReference>
<dbReference type="InterPro" id="IPR017853">
    <property type="entry name" value="GH"/>
</dbReference>
<evidence type="ECO:0000256" key="3">
    <source>
        <dbReference type="SAM" id="SignalP"/>
    </source>
</evidence>
<dbReference type="PRINTS" id="PR00131">
    <property type="entry name" value="GLHYDRLASE1"/>
</dbReference>
<evidence type="ECO:0000313" key="4">
    <source>
        <dbReference type="EMBL" id="PON77357.1"/>
    </source>
</evidence>
<dbReference type="OrthoDB" id="65569at2759"/>
<proteinExistence type="inferred from homology"/>
<dbReference type="EMBL" id="JXTB01000014">
    <property type="protein sequence ID" value="PON77357.1"/>
    <property type="molecule type" value="Genomic_DNA"/>
</dbReference>
<dbReference type="Proteomes" id="UP000237105">
    <property type="component" value="Unassembled WGS sequence"/>
</dbReference>
<keyword evidence="3" id="KW-0732">Signal</keyword>
<organism evidence="4 5">
    <name type="scientific">Parasponia andersonii</name>
    <name type="common">Sponia andersonii</name>
    <dbReference type="NCBI Taxonomy" id="3476"/>
    <lineage>
        <taxon>Eukaryota</taxon>
        <taxon>Viridiplantae</taxon>
        <taxon>Streptophyta</taxon>
        <taxon>Embryophyta</taxon>
        <taxon>Tracheophyta</taxon>
        <taxon>Spermatophyta</taxon>
        <taxon>Magnoliopsida</taxon>
        <taxon>eudicotyledons</taxon>
        <taxon>Gunneridae</taxon>
        <taxon>Pentapetalae</taxon>
        <taxon>rosids</taxon>
        <taxon>fabids</taxon>
        <taxon>Rosales</taxon>
        <taxon>Cannabaceae</taxon>
        <taxon>Parasponia</taxon>
    </lineage>
</organism>
<protein>
    <submittedName>
        <fullName evidence="4">Glycoside hydrolase</fullName>
    </submittedName>
</protein>
<accession>A0A2P5DVQ3</accession>
<evidence type="ECO:0000256" key="1">
    <source>
        <dbReference type="ARBA" id="ARBA00010838"/>
    </source>
</evidence>